<gene>
    <name evidence="3" type="ORF">LZ012_13075</name>
</gene>
<reference evidence="3" key="1">
    <citation type="submission" date="2022-01" db="EMBL/GenBank/DDBJ databases">
        <authorList>
            <person name="Jo J.-H."/>
            <person name="Im W.-T."/>
        </authorList>
    </citation>
    <scope>NUCLEOTIDE SEQUENCE</scope>
    <source>
        <strain evidence="3">XY25</strain>
    </source>
</reference>
<feature type="signal peptide" evidence="2">
    <location>
        <begin position="1"/>
        <end position="20"/>
    </location>
</feature>
<keyword evidence="4" id="KW-1185">Reference proteome</keyword>
<keyword evidence="2" id="KW-0732">Signal</keyword>
<feature type="region of interest" description="Disordered" evidence="1">
    <location>
        <begin position="58"/>
        <end position="116"/>
    </location>
</feature>
<evidence type="ECO:0000313" key="4">
    <source>
        <dbReference type="Proteomes" id="UP001165384"/>
    </source>
</evidence>
<feature type="chain" id="PRO_5045483568" description="Late embryogenesis abundant protein" evidence="2">
    <location>
        <begin position="21"/>
        <end position="116"/>
    </location>
</feature>
<organism evidence="3 4">
    <name type="scientific">Dechloromonas hankyongensis</name>
    <dbReference type="NCBI Taxonomy" id="2908002"/>
    <lineage>
        <taxon>Bacteria</taxon>
        <taxon>Pseudomonadati</taxon>
        <taxon>Pseudomonadota</taxon>
        <taxon>Betaproteobacteria</taxon>
        <taxon>Rhodocyclales</taxon>
        <taxon>Azonexaceae</taxon>
        <taxon>Dechloromonas</taxon>
    </lineage>
</organism>
<dbReference type="Proteomes" id="UP001165384">
    <property type="component" value="Unassembled WGS sequence"/>
</dbReference>
<evidence type="ECO:0000313" key="3">
    <source>
        <dbReference type="EMBL" id="MCG2577922.1"/>
    </source>
</evidence>
<feature type="compositionally biased region" description="Basic and acidic residues" evidence="1">
    <location>
        <begin position="58"/>
        <end position="80"/>
    </location>
</feature>
<accession>A0ABS9K426</accession>
<feature type="compositionally biased region" description="Low complexity" evidence="1">
    <location>
        <begin position="95"/>
        <end position="116"/>
    </location>
</feature>
<dbReference type="EMBL" id="JAKLTN010000002">
    <property type="protein sequence ID" value="MCG2577922.1"/>
    <property type="molecule type" value="Genomic_DNA"/>
</dbReference>
<protein>
    <recommendedName>
        <fullName evidence="5">Late embryogenesis abundant protein</fullName>
    </recommendedName>
</protein>
<proteinExistence type="predicted"/>
<evidence type="ECO:0008006" key="5">
    <source>
        <dbReference type="Google" id="ProtNLM"/>
    </source>
</evidence>
<sequence>MNKSIVLLISAFLLGGMAHAEEGVVDKTKAAVEHGAEATAHAVKKGVTAAGNGIKRGAEATRHGIETGVHAAERGVKKGAEATGRVMHKVAEKVSPSSGSSDEHGNSSNGENKSED</sequence>
<comment type="caution">
    <text evidence="3">The sequence shown here is derived from an EMBL/GenBank/DDBJ whole genome shotgun (WGS) entry which is preliminary data.</text>
</comment>
<dbReference type="RefSeq" id="WP_275711251.1">
    <property type="nucleotide sequence ID" value="NZ_JAKLTN010000002.1"/>
</dbReference>
<evidence type="ECO:0000256" key="2">
    <source>
        <dbReference type="SAM" id="SignalP"/>
    </source>
</evidence>
<evidence type="ECO:0000256" key="1">
    <source>
        <dbReference type="SAM" id="MobiDB-lite"/>
    </source>
</evidence>
<name>A0ABS9K426_9RHOO</name>